<evidence type="ECO:0000256" key="1">
    <source>
        <dbReference type="SAM" id="MobiDB-lite"/>
    </source>
</evidence>
<sequence length="1294" mass="133195">MGVDRIGHQLGANFESFLGDGRTFQVRVGNRWYDATVQARLGQVTAPGVASPAKVDSRVDSGATASTTTNLSTDNELAFGGTVSQGGGAYLTVGVKGRTSTPATSANSTSSAADDREVRGGNASTGYDVPVSYTLTLTDPRTGTTTSHEVPADPGDPHTASLQVPDDLSRLTHTDNALGRKTDLREAGAAVEFLVPEAVSDVDGDALFRAVAAGLHPSVVKPGADGRTDLRDFLSPTSIRDNLHVLLNGWVTSPLLASPNASYGATVQMRAKLVDAELVGVHGSAQFRLHDTATANTGVTSSTGKGVEVGGAVGGGVGTPGPMVVTGGVTGSVSRKTTDSSSAGVTTVNRAGVQVGGNTGLYRVGVEVEVRTPFAPPAKADGAVAPGDRPTTVKQEVVAYVRLGLPEAAAHGLPVPPGTQQDVVRPGTGGTRVEPPYLSAGLAAGNVRVGRLANADRVRAQVEDALRDLPGFAGFLPTWGAAGHPISSGRNHADAAEQADNQRRLDAELSPTALRAKLDSLLGPGVQVQLKRRGLVHNDFVNVTVKATLAGPTHLGEADNRQVRSLSSAAPKLDSATTTAKGSSLGLEVRGGPNLKKPGGAILTPTASAGVKKSWTSSVKTAAGPTVNDVALNVGDAKAQVFAHDIRFEIEVTRFSRPRTWVQRVLPGAPQLQVPDAKTVVRTGSPAAGGAAAPGTDPKAVRTVEPITGEVHLWVPDGSTLPVGTTGFEPEAPVSVDVPPTTIDSLLKKTAPAVPGAAPAVVGPDAAAPRFPISSRPDSYDWLHVEAVAHSSALRDRAIEVLTRAAGRDSSLTVPGTVSRNRIDQLFSPEGLKANLRRMHENGLVEDGLRFDRRVTDRTGAVGVAVRFDRAELVSLSDTTPTEVWTGGGFKAGGSDAEGTSVEFTAAAGLSGKPDGNTPRGAGSFTANAKVTPWSESSAKATEIGGNVDRKLVRPAGERTALVRLDATFTVVGETRSGNAVVPGTPRAEAAGVRLEGGVFVRVSEQMARDMGLLQDVGVAPAPAPDRMLPPKRLTPDQPSSLGLSLVEDVPDLSAVVTDLVGKVNADTKGRVGPGLVPGSVLKDSMRNLRRLVDLTSPTSVKALIDSALDGGVPLLLHQPGALMGKDTYQVTLKAKAGSPEFLGAVNDGHDIEHILTGSAKSTESSTKGWSVGAGAKALGLHLPDVKDGGSPSVGGSAGAALGHGRSRTTTGASVEQFGHKHTATGPAVRYRVPIGFELVVEKGTRKVAEASSADKSPMTVRLHADNVRVETGTDADARQPYREPTPVPRPDAG</sequence>
<feature type="region of interest" description="Disordered" evidence="1">
    <location>
        <begin position="1251"/>
        <end position="1294"/>
    </location>
</feature>
<proteinExistence type="predicted"/>
<feature type="region of interest" description="Disordered" evidence="1">
    <location>
        <begin position="1188"/>
        <end position="1212"/>
    </location>
</feature>
<feature type="compositionally biased region" description="Low complexity" evidence="1">
    <location>
        <begin position="134"/>
        <end position="146"/>
    </location>
</feature>
<feature type="region of interest" description="Disordered" evidence="1">
    <location>
        <begin position="568"/>
        <end position="593"/>
    </location>
</feature>
<dbReference type="EMBL" id="CP072788">
    <property type="protein sequence ID" value="QTR01505.1"/>
    <property type="molecule type" value="Genomic_DNA"/>
</dbReference>
<evidence type="ECO:0000313" key="3">
    <source>
        <dbReference type="Proteomes" id="UP000671828"/>
    </source>
</evidence>
<feature type="non-terminal residue" evidence="2">
    <location>
        <position position="1294"/>
    </location>
</feature>
<reference evidence="2" key="1">
    <citation type="submission" date="2021-04" db="EMBL/GenBank/DDBJ databases">
        <title>Saccharothrix algeriensis WGS.</title>
        <authorList>
            <person name="Stuskova K."/>
            <person name="Hakalova E."/>
            <person name="Tebbal A.B."/>
            <person name="Eichmeier A."/>
        </authorList>
    </citation>
    <scope>NUCLEOTIDE SEQUENCE</scope>
    <source>
        <strain evidence="2">NRRL B-24137</strain>
    </source>
</reference>
<dbReference type="Proteomes" id="UP000671828">
    <property type="component" value="Chromosome"/>
</dbReference>
<evidence type="ECO:0000313" key="2">
    <source>
        <dbReference type="EMBL" id="QTR01505.1"/>
    </source>
</evidence>
<gene>
    <name evidence="2" type="ORF">J7S33_19175</name>
</gene>
<feature type="region of interest" description="Disordered" evidence="1">
    <location>
        <begin position="99"/>
        <end position="163"/>
    </location>
</feature>
<organism evidence="2 3">
    <name type="scientific">Saccharothrix algeriensis</name>
    <dbReference type="NCBI Taxonomy" id="173560"/>
    <lineage>
        <taxon>Bacteria</taxon>
        <taxon>Bacillati</taxon>
        <taxon>Actinomycetota</taxon>
        <taxon>Actinomycetes</taxon>
        <taxon>Pseudonocardiales</taxon>
        <taxon>Pseudonocardiaceae</taxon>
        <taxon>Saccharothrix</taxon>
    </lineage>
</organism>
<name>A0A8T8HSM8_9PSEU</name>
<protein>
    <submittedName>
        <fullName evidence="2">Uncharacterized protein</fullName>
    </submittedName>
</protein>
<feature type="compositionally biased region" description="Low complexity" evidence="1">
    <location>
        <begin position="99"/>
        <end position="112"/>
    </location>
</feature>
<accession>A0A8T8HSM8</accession>
<feature type="compositionally biased region" description="Pro residues" evidence="1">
    <location>
        <begin position="1284"/>
        <end position="1294"/>
    </location>
</feature>